<dbReference type="PANTHER" id="PTHR30055:SF219">
    <property type="entry name" value="TRANSCRIPTIONAL REGULATORY PROTEIN"/>
    <property type="match status" value="1"/>
</dbReference>
<protein>
    <recommendedName>
        <fullName evidence="3">HTH tetR-type domain-containing protein</fullName>
    </recommendedName>
</protein>
<evidence type="ECO:0000256" key="2">
    <source>
        <dbReference type="PROSITE-ProRule" id="PRU00335"/>
    </source>
</evidence>
<dbReference type="InterPro" id="IPR050109">
    <property type="entry name" value="HTH-type_TetR-like_transc_reg"/>
</dbReference>
<dbReference type="InterPro" id="IPR009057">
    <property type="entry name" value="Homeodomain-like_sf"/>
</dbReference>
<dbReference type="AlphaFoldDB" id="A0A919V5D5"/>
<evidence type="ECO:0000313" key="5">
    <source>
        <dbReference type="Proteomes" id="UP000655287"/>
    </source>
</evidence>
<dbReference type="InterPro" id="IPR001647">
    <property type="entry name" value="HTH_TetR"/>
</dbReference>
<accession>A0A919V5D5</accession>
<organism evidence="4 5">
    <name type="scientific">Sphaerisporangium rufum</name>
    <dbReference type="NCBI Taxonomy" id="1381558"/>
    <lineage>
        <taxon>Bacteria</taxon>
        <taxon>Bacillati</taxon>
        <taxon>Actinomycetota</taxon>
        <taxon>Actinomycetes</taxon>
        <taxon>Streptosporangiales</taxon>
        <taxon>Streptosporangiaceae</taxon>
        <taxon>Sphaerisporangium</taxon>
    </lineage>
</organism>
<dbReference type="GO" id="GO:0000976">
    <property type="term" value="F:transcription cis-regulatory region binding"/>
    <property type="evidence" value="ECO:0007669"/>
    <property type="project" value="TreeGrafter"/>
</dbReference>
<dbReference type="EMBL" id="BOOU01000045">
    <property type="protein sequence ID" value="GII78195.1"/>
    <property type="molecule type" value="Genomic_DNA"/>
</dbReference>
<feature type="domain" description="HTH tetR-type" evidence="3">
    <location>
        <begin position="8"/>
        <end position="68"/>
    </location>
</feature>
<sequence>MTTPDPGDDTRSKILAAARRLFAAHGYAGTSLADIAAEVGLTKTAVAYHFHPKDRLAAELLAPAADDLLALLGRDPGAGPRRFVEPLTVFVVRHREVIRLLMDDIGGADAAPPGSRGETIRAFRDEIYARLAGPEPDAAARVRAWAVMGALQLAVVQTMDLPAGRVSELLLAAARAAYDGVPGG</sequence>
<dbReference type="Pfam" id="PF00440">
    <property type="entry name" value="TetR_N"/>
    <property type="match status" value="1"/>
</dbReference>
<dbReference type="Gene3D" id="1.10.357.10">
    <property type="entry name" value="Tetracycline Repressor, domain 2"/>
    <property type="match status" value="1"/>
</dbReference>
<keyword evidence="1 2" id="KW-0238">DNA-binding</keyword>
<dbReference type="PRINTS" id="PR00455">
    <property type="entry name" value="HTHTETR"/>
</dbReference>
<gene>
    <name evidence="4" type="ORF">Sru01_31770</name>
</gene>
<name>A0A919V5D5_9ACTN</name>
<dbReference type="PROSITE" id="PS50977">
    <property type="entry name" value="HTH_TETR_2"/>
    <property type="match status" value="1"/>
</dbReference>
<proteinExistence type="predicted"/>
<comment type="caution">
    <text evidence="4">The sequence shown here is derived from an EMBL/GenBank/DDBJ whole genome shotgun (WGS) entry which is preliminary data.</text>
</comment>
<dbReference type="PANTHER" id="PTHR30055">
    <property type="entry name" value="HTH-TYPE TRANSCRIPTIONAL REGULATOR RUTR"/>
    <property type="match status" value="1"/>
</dbReference>
<feature type="DNA-binding region" description="H-T-H motif" evidence="2">
    <location>
        <begin position="31"/>
        <end position="50"/>
    </location>
</feature>
<reference evidence="4" key="1">
    <citation type="submission" date="2021-01" db="EMBL/GenBank/DDBJ databases">
        <title>Whole genome shotgun sequence of Sphaerisporangium rufum NBRC 109079.</title>
        <authorList>
            <person name="Komaki H."/>
            <person name="Tamura T."/>
        </authorList>
    </citation>
    <scope>NUCLEOTIDE SEQUENCE</scope>
    <source>
        <strain evidence="4">NBRC 109079</strain>
    </source>
</reference>
<evidence type="ECO:0000313" key="4">
    <source>
        <dbReference type="EMBL" id="GII78195.1"/>
    </source>
</evidence>
<evidence type="ECO:0000256" key="1">
    <source>
        <dbReference type="ARBA" id="ARBA00023125"/>
    </source>
</evidence>
<evidence type="ECO:0000259" key="3">
    <source>
        <dbReference type="PROSITE" id="PS50977"/>
    </source>
</evidence>
<dbReference type="RefSeq" id="WP_203985341.1">
    <property type="nucleotide sequence ID" value="NZ_BOOU01000045.1"/>
</dbReference>
<keyword evidence="5" id="KW-1185">Reference proteome</keyword>
<dbReference type="Proteomes" id="UP000655287">
    <property type="component" value="Unassembled WGS sequence"/>
</dbReference>
<dbReference type="GO" id="GO:0003700">
    <property type="term" value="F:DNA-binding transcription factor activity"/>
    <property type="evidence" value="ECO:0007669"/>
    <property type="project" value="TreeGrafter"/>
</dbReference>
<dbReference type="SUPFAM" id="SSF46689">
    <property type="entry name" value="Homeodomain-like"/>
    <property type="match status" value="1"/>
</dbReference>